<dbReference type="Gene3D" id="3.20.20.190">
    <property type="entry name" value="Phosphatidylinositol (PI) phosphodiesterase"/>
    <property type="match status" value="2"/>
</dbReference>
<dbReference type="PANTHER" id="PTHR23344:SF50">
    <property type="entry name" value="GP-PDE DOMAIN-CONTAINING PROTEIN"/>
    <property type="match status" value="1"/>
</dbReference>
<accession>A0A0G4HRN6</accession>
<proteinExistence type="predicted"/>
<feature type="compositionally biased region" description="Acidic residues" evidence="7">
    <location>
        <begin position="553"/>
        <end position="568"/>
    </location>
</feature>
<dbReference type="PROSITE" id="PS51704">
    <property type="entry name" value="GP_PDE"/>
    <property type="match status" value="1"/>
</dbReference>
<evidence type="ECO:0000256" key="8">
    <source>
        <dbReference type="SAM" id="Phobius"/>
    </source>
</evidence>
<dbReference type="EMBL" id="CDMZ01003613">
    <property type="protein sequence ID" value="CEM46998.1"/>
    <property type="molecule type" value="Genomic_DNA"/>
</dbReference>
<feature type="compositionally biased region" description="Polar residues" evidence="7">
    <location>
        <begin position="569"/>
        <end position="584"/>
    </location>
</feature>
<feature type="transmembrane region" description="Helical" evidence="8">
    <location>
        <begin position="147"/>
        <end position="167"/>
    </location>
</feature>
<dbReference type="GO" id="GO:0006629">
    <property type="term" value="P:lipid metabolic process"/>
    <property type="evidence" value="ECO:0007669"/>
    <property type="project" value="InterPro"/>
</dbReference>
<feature type="transmembrane region" description="Helical" evidence="8">
    <location>
        <begin position="788"/>
        <end position="808"/>
    </location>
</feature>
<dbReference type="PANTHER" id="PTHR23344">
    <property type="entry name" value="GLYCEROPHOSPHORYL DIESTER PHOSPHODIESTERASE"/>
    <property type="match status" value="1"/>
</dbReference>
<evidence type="ECO:0000256" key="4">
    <source>
        <dbReference type="ARBA" id="ARBA00022989"/>
    </source>
</evidence>
<evidence type="ECO:0000259" key="9">
    <source>
        <dbReference type="PROSITE" id="PS51704"/>
    </source>
</evidence>
<feature type="transmembrane region" description="Helical" evidence="8">
    <location>
        <begin position="20"/>
        <end position="48"/>
    </location>
</feature>
<feature type="compositionally biased region" description="Basic residues" evidence="7">
    <location>
        <begin position="534"/>
        <end position="543"/>
    </location>
</feature>
<gene>
    <name evidence="10" type="ORF">Cvel_8125</name>
</gene>
<evidence type="ECO:0000256" key="1">
    <source>
        <dbReference type="ARBA" id="ARBA00004141"/>
    </source>
</evidence>
<dbReference type="InterPro" id="IPR030395">
    <property type="entry name" value="GP_PDE_dom"/>
</dbReference>
<reference evidence="10" key="1">
    <citation type="submission" date="2014-11" db="EMBL/GenBank/DDBJ databases">
        <authorList>
            <person name="Otto D Thomas"/>
            <person name="Naeem Raeece"/>
        </authorList>
    </citation>
    <scope>NUCLEOTIDE SEQUENCE</scope>
</reference>
<keyword evidence="5 8" id="KW-0472">Membrane</keyword>
<keyword evidence="6" id="KW-0325">Glycoprotein</keyword>
<evidence type="ECO:0000313" key="10">
    <source>
        <dbReference type="EMBL" id="CEM46998.1"/>
    </source>
</evidence>
<feature type="transmembrane region" description="Helical" evidence="8">
    <location>
        <begin position="68"/>
        <end position="86"/>
    </location>
</feature>
<feature type="domain" description="GP-PDE" evidence="9">
    <location>
        <begin position="327"/>
        <end position="777"/>
    </location>
</feature>
<protein>
    <recommendedName>
        <fullName evidence="9">GP-PDE domain-containing protein</fullName>
    </recommendedName>
</protein>
<keyword evidence="3" id="KW-0378">Hydrolase</keyword>
<dbReference type="InterPro" id="IPR017946">
    <property type="entry name" value="PLC-like_Pdiesterase_TIM-brl"/>
</dbReference>
<keyword evidence="4 8" id="KW-1133">Transmembrane helix</keyword>
<organism evidence="10">
    <name type="scientific">Chromera velia CCMP2878</name>
    <dbReference type="NCBI Taxonomy" id="1169474"/>
    <lineage>
        <taxon>Eukaryota</taxon>
        <taxon>Sar</taxon>
        <taxon>Alveolata</taxon>
        <taxon>Colpodellida</taxon>
        <taxon>Chromeraceae</taxon>
        <taxon>Chromera</taxon>
    </lineage>
</organism>
<feature type="transmembrane region" description="Helical" evidence="8">
    <location>
        <begin position="256"/>
        <end position="273"/>
    </location>
</feature>
<evidence type="ECO:0000256" key="5">
    <source>
        <dbReference type="ARBA" id="ARBA00023136"/>
    </source>
</evidence>
<feature type="region of interest" description="Disordered" evidence="7">
    <location>
        <begin position="521"/>
        <end position="633"/>
    </location>
</feature>
<feature type="region of interest" description="Disordered" evidence="7">
    <location>
        <begin position="194"/>
        <end position="234"/>
    </location>
</feature>
<keyword evidence="2 8" id="KW-0812">Transmembrane</keyword>
<evidence type="ECO:0000256" key="7">
    <source>
        <dbReference type="SAM" id="MobiDB-lite"/>
    </source>
</evidence>
<feature type="transmembrane region" description="Helical" evidence="8">
    <location>
        <begin position="742"/>
        <end position="759"/>
    </location>
</feature>
<evidence type="ECO:0000256" key="6">
    <source>
        <dbReference type="ARBA" id="ARBA00023180"/>
    </source>
</evidence>
<dbReference type="AlphaFoldDB" id="A0A0G4HRN6"/>
<feature type="region of interest" description="Disordered" evidence="7">
    <location>
        <begin position="400"/>
        <end position="450"/>
    </location>
</feature>
<sequence length="816" mass="90507">MGQEERLGEQQFGRQEAVLLMIQFCLLVLSLMSLFLSTRWLLLLFIWAADFDDLNWFLFHKFHYAKKYGILLIHIFAFTSLCSLVFSVCKLGRLLALRRPMDTCPKWLDFVCLVLSIGTLSLCNTAEIEFKANWSEQFGVSDLWFLYWHPFLVPLSLVLYVIGFIALTSPAFDRLRLQDCREVSIELGVANGATDRDRERDGSEEETAPSDTSGWREGEAETEGGPGGEQRQPVLPLPSRQVETDASLSFLKGGPLFFLLCLLFDSFFVLVGLRHDSAVGLRVPVLIEACVFGLYSIGWYFLASWALGSGDISPSVQRSDFVLGPRPKVVGHRGAPTKRPENTLSSFSAAVASPGCWGLETDVHFSKDGVPFLLHDDTLRRTTDVGAVFPERVDDRAESFSFFGSDRSGESEDKGEEGSTSSKDGPATEEEEIGPASSSAEGTPRSGASGELGKLDAASWFLFSDPFGQLSNVSEGVRKEILSTQNKTLPSLESFLLFAREHPLIPSEPPSVDFLLPSQEAAGSDAAEAPSQSRRSRERRRRVNFNLRRGDGGEEGEAAEVSDIEDDTLQASQVNQTDTDTQKATLPVADQKKEESPLVLSTSDDQQENAADKDDTSPSVPASSPSSPRLPLDASIRPVIFDLERPPEGHFLHEGDRWLEAVLDVVNRTGTEKNVWWYHGDDAFRAKVREKFPRMRQAVQRTDNSSLGGVGRPFDVLNVPIPNLFEDGGTALRERRKEGFHVNVWVVNSHWLFSALWSAGVADSVTSNWCKEIGEAQGTPLLVGKASFLWTFWILASLSAFLYIFALIQRLGYYKT</sequence>
<feature type="compositionally biased region" description="Low complexity" evidence="7">
    <location>
        <begin position="617"/>
        <end position="633"/>
    </location>
</feature>
<feature type="transmembrane region" description="Helical" evidence="8">
    <location>
        <begin position="285"/>
        <end position="308"/>
    </location>
</feature>
<dbReference type="VEuPathDB" id="CryptoDB:Cvel_8125"/>
<dbReference type="GO" id="GO:0008889">
    <property type="term" value="F:glycerophosphodiester phosphodiesterase activity"/>
    <property type="evidence" value="ECO:0007669"/>
    <property type="project" value="TreeGrafter"/>
</dbReference>
<dbReference type="Pfam" id="PF03009">
    <property type="entry name" value="GDPD"/>
    <property type="match status" value="1"/>
</dbReference>
<evidence type="ECO:0000256" key="2">
    <source>
        <dbReference type="ARBA" id="ARBA00022692"/>
    </source>
</evidence>
<name>A0A0G4HRN6_9ALVE</name>
<feature type="transmembrane region" description="Helical" evidence="8">
    <location>
        <begin position="107"/>
        <end position="127"/>
    </location>
</feature>
<evidence type="ECO:0000256" key="3">
    <source>
        <dbReference type="ARBA" id="ARBA00022801"/>
    </source>
</evidence>
<dbReference type="SUPFAM" id="SSF51695">
    <property type="entry name" value="PLC-like phosphodiesterases"/>
    <property type="match status" value="2"/>
</dbReference>
<comment type="subcellular location">
    <subcellularLocation>
        <location evidence="1">Membrane</location>
        <topology evidence="1">Multi-pass membrane protein</topology>
    </subcellularLocation>
</comment>
<dbReference type="GO" id="GO:0005886">
    <property type="term" value="C:plasma membrane"/>
    <property type="evidence" value="ECO:0007669"/>
    <property type="project" value="TreeGrafter"/>
</dbReference>